<dbReference type="Gene3D" id="2.40.100.10">
    <property type="entry name" value="Cyclophilin-like"/>
    <property type="match status" value="2"/>
</dbReference>
<dbReference type="PROSITE" id="PS50979">
    <property type="entry name" value="BC"/>
    <property type="match status" value="1"/>
</dbReference>
<dbReference type="InterPro" id="IPR011054">
    <property type="entry name" value="Rudment_hybrid_motif"/>
</dbReference>
<gene>
    <name evidence="18" type="ORF">KGF56_000850</name>
</gene>
<dbReference type="Pfam" id="PF02785">
    <property type="entry name" value="Biotin_carb_C"/>
    <property type="match status" value="1"/>
</dbReference>
<dbReference type="InterPro" id="IPR011764">
    <property type="entry name" value="Biotin_carboxylation_dom"/>
</dbReference>
<dbReference type="SUPFAM" id="SSF51230">
    <property type="entry name" value="Single hybrid motif"/>
    <property type="match status" value="1"/>
</dbReference>
<evidence type="ECO:0000256" key="12">
    <source>
        <dbReference type="ARBA" id="ARBA00066845"/>
    </source>
</evidence>
<dbReference type="InterPro" id="IPR036928">
    <property type="entry name" value="AS_sf"/>
</dbReference>
<dbReference type="InterPro" id="IPR016185">
    <property type="entry name" value="PreATP-grasp_dom_sf"/>
</dbReference>
<evidence type="ECO:0000256" key="14">
    <source>
        <dbReference type="PROSITE-ProRule" id="PRU00409"/>
    </source>
</evidence>
<keyword evidence="2" id="KW-0436">Ligase</keyword>
<comment type="pathway">
    <text evidence="9">Nitrogen metabolism; urea degradation; CO(2) and NH(3) from urea (allophanate route): step 2/2.</text>
</comment>
<dbReference type="PROSITE" id="PS50968">
    <property type="entry name" value="BIOTINYL_LIPOYL"/>
    <property type="match status" value="1"/>
</dbReference>
<dbReference type="InterPro" id="IPR029000">
    <property type="entry name" value="Cyclophilin-like_dom_sf"/>
</dbReference>
<dbReference type="GO" id="GO:0046872">
    <property type="term" value="F:metal ion binding"/>
    <property type="evidence" value="ECO:0007669"/>
    <property type="project" value="InterPro"/>
</dbReference>
<dbReference type="FunFam" id="2.40.50.100:FF:000003">
    <property type="entry name" value="Acetyl-CoA carboxylase biotin carboxyl carrier protein"/>
    <property type="match status" value="1"/>
</dbReference>
<dbReference type="InterPro" id="IPR011053">
    <property type="entry name" value="Single_hybrid_motif"/>
</dbReference>
<evidence type="ECO:0000256" key="11">
    <source>
        <dbReference type="ARBA" id="ARBA00066801"/>
    </source>
</evidence>
<dbReference type="InterPro" id="IPR000089">
    <property type="entry name" value="Biotin_lipoyl"/>
</dbReference>
<dbReference type="PROSITE" id="PS00188">
    <property type="entry name" value="BIOTIN"/>
    <property type="match status" value="1"/>
</dbReference>
<dbReference type="NCBIfam" id="TIGR00724">
    <property type="entry name" value="urea_amlyse_rel"/>
    <property type="match status" value="1"/>
</dbReference>
<dbReference type="EC" id="3.5.1.54" evidence="11"/>
<feature type="domain" description="Lipoyl-binding" evidence="15">
    <location>
        <begin position="1754"/>
        <end position="1832"/>
    </location>
</feature>
<dbReference type="Proteomes" id="UP001202479">
    <property type="component" value="Unassembled WGS sequence"/>
</dbReference>
<dbReference type="PANTHER" id="PTHR18866">
    <property type="entry name" value="CARBOXYLASE:PYRUVATE/ACETYL-COA/PROPIONYL-COA CARBOXYLASE"/>
    <property type="match status" value="1"/>
</dbReference>
<evidence type="ECO:0000256" key="6">
    <source>
        <dbReference type="ARBA" id="ARBA00023267"/>
    </source>
</evidence>
<dbReference type="InterPro" id="IPR005479">
    <property type="entry name" value="CPAse_ATP-bd"/>
</dbReference>
<dbReference type="GO" id="GO:0005524">
    <property type="term" value="F:ATP binding"/>
    <property type="evidence" value="ECO:0007669"/>
    <property type="project" value="UniProtKB-UniRule"/>
</dbReference>
<organism evidence="18 19">
    <name type="scientific">Candida oxycetoniae</name>
    <dbReference type="NCBI Taxonomy" id="497107"/>
    <lineage>
        <taxon>Eukaryota</taxon>
        <taxon>Fungi</taxon>
        <taxon>Dikarya</taxon>
        <taxon>Ascomycota</taxon>
        <taxon>Saccharomycotina</taxon>
        <taxon>Pichiomycetes</taxon>
        <taxon>Debaryomycetaceae</taxon>
        <taxon>Candida/Lodderomyces clade</taxon>
        <taxon>Candida</taxon>
    </lineage>
</organism>
<evidence type="ECO:0000256" key="2">
    <source>
        <dbReference type="ARBA" id="ARBA00022598"/>
    </source>
</evidence>
<dbReference type="InterPro" id="IPR003833">
    <property type="entry name" value="CT_C_D"/>
</dbReference>
<dbReference type="PANTHER" id="PTHR18866:SF128">
    <property type="entry name" value="UREA AMIDOLYASE"/>
    <property type="match status" value="1"/>
</dbReference>
<comment type="pathway">
    <text evidence="10">Nitrogen metabolism; urea degradation; CO(2) and NH(3) from urea (allophanate route): step 1/2.</text>
</comment>
<evidence type="ECO:0000256" key="5">
    <source>
        <dbReference type="ARBA" id="ARBA00022840"/>
    </source>
</evidence>
<dbReference type="NCBIfam" id="NF006043">
    <property type="entry name" value="PRK08186.1"/>
    <property type="match status" value="1"/>
</dbReference>
<evidence type="ECO:0000256" key="9">
    <source>
        <dbReference type="ARBA" id="ARBA00060545"/>
    </source>
</evidence>
<evidence type="ECO:0000256" key="13">
    <source>
        <dbReference type="ARBA" id="ARBA00068809"/>
    </source>
</evidence>
<dbReference type="InterPro" id="IPR005482">
    <property type="entry name" value="Biotin_COase_C"/>
</dbReference>
<dbReference type="SUPFAM" id="SSF52440">
    <property type="entry name" value="PreATP-grasp domain"/>
    <property type="match status" value="1"/>
</dbReference>
<evidence type="ECO:0000256" key="3">
    <source>
        <dbReference type="ARBA" id="ARBA00022741"/>
    </source>
</evidence>
<keyword evidence="4" id="KW-0378">Hydrolase</keyword>
<accession>A0AAI9WZS8</accession>
<dbReference type="GO" id="GO:0004847">
    <property type="term" value="F:urea carboxylase activity"/>
    <property type="evidence" value="ECO:0007669"/>
    <property type="project" value="UniProtKB-EC"/>
</dbReference>
<comment type="catalytic activity">
    <reaction evidence="7">
        <text>urea + hydrogencarbonate + ATP = urea-1-carboxylate + ADP + phosphate + H(+)</text>
        <dbReference type="Rhea" id="RHEA:20896"/>
        <dbReference type="ChEBI" id="CHEBI:15378"/>
        <dbReference type="ChEBI" id="CHEBI:15832"/>
        <dbReference type="ChEBI" id="CHEBI:16199"/>
        <dbReference type="ChEBI" id="CHEBI:17544"/>
        <dbReference type="ChEBI" id="CHEBI:30616"/>
        <dbReference type="ChEBI" id="CHEBI:43474"/>
        <dbReference type="ChEBI" id="CHEBI:456216"/>
        <dbReference type="EC" id="6.3.4.6"/>
    </reaction>
</comment>
<dbReference type="Gene3D" id="3.30.1360.40">
    <property type="match status" value="1"/>
</dbReference>
<dbReference type="FunFam" id="3.40.50.20:FF:000010">
    <property type="entry name" value="Propionyl-CoA carboxylase subunit alpha"/>
    <property type="match status" value="1"/>
</dbReference>
<evidence type="ECO:0000313" key="18">
    <source>
        <dbReference type="EMBL" id="KAI3406369.1"/>
    </source>
</evidence>
<dbReference type="InterPro" id="IPR023631">
    <property type="entry name" value="Amidase_dom"/>
</dbReference>
<comment type="caution">
    <text evidence="18">The sequence shown here is derived from an EMBL/GenBank/DDBJ whole genome shotgun (WGS) entry which is preliminary data.</text>
</comment>
<evidence type="ECO:0000256" key="7">
    <source>
        <dbReference type="ARBA" id="ARBA00051032"/>
    </source>
</evidence>
<dbReference type="FunFam" id="3.10.490.10:FF:000010">
    <property type="entry name" value="Urea amidolyase"/>
    <property type="match status" value="1"/>
</dbReference>
<evidence type="ECO:0000259" key="16">
    <source>
        <dbReference type="PROSITE" id="PS50975"/>
    </source>
</evidence>
<keyword evidence="19" id="KW-1185">Reference proteome</keyword>
<evidence type="ECO:0000256" key="1">
    <source>
        <dbReference type="ARBA" id="ARBA00001953"/>
    </source>
</evidence>
<dbReference type="SUPFAM" id="SSF56059">
    <property type="entry name" value="Glutathione synthetase ATP-binding domain-like"/>
    <property type="match status" value="1"/>
</dbReference>
<dbReference type="GO" id="GO:0004039">
    <property type="term" value="F:allophanate hydrolase activity"/>
    <property type="evidence" value="ECO:0007669"/>
    <property type="project" value="UniProtKB-EC"/>
</dbReference>
<name>A0AAI9WZS8_9ASCO</name>
<evidence type="ECO:0000256" key="10">
    <source>
        <dbReference type="ARBA" id="ARBA00060673"/>
    </source>
</evidence>
<dbReference type="Pfam" id="PF01425">
    <property type="entry name" value="Amidase"/>
    <property type="match status" value="1"/>
</dbReference>
<dbReference type="SMART" id="SM00797">
    <property type="entry name" value="AHS2"/>
    <property type="match status" value="1"/>
</dbReference>
<protein>
    <recommendedName>
        <fullName evidence="13">Urea amidolyase</fullName>
        <ecNumber evidence="11">3.5.1.54</ecNumber>
        <ecNumber evidence="12">6.3.4.6</ecNumber>
    </recommendedName>
</protein>
<dbReference type="InterPro" id="IPR005481">
    <property type="entry name" value="BC-like_N"/>
</dbReference>
<dbReference type="Pfam" id="PF00289">
    <property type="entry name" value="Biotin_carb_N"/>
    <property type="match status" value="1"/>
</dbReference>
<dbReference type="InterPro" id="IPR014085">
    <property type="entry name" value="Allophanate_hydrolase"/>
</dbReference>
<dbReference type="Gene3D" id="1.20.58.1700">
    <property type="match status" value="1"/>
</dbReference>
<dbReference type="SUPFAM" id="SSF160467">
    <property type="entry name" value="PH0987 N-terminal domain-like"/>
    <property type="match status" value="1"/>
</dbReference>
<dbReference type="Gene3D" id="3.10.490.10">
    <property type="entry name" value="Gamma-glutamyl cyclotransferase-like"/>
    <property type="match status" value="1"/>
</dbReference>
<feature type="domain" description="ATP-grasp" evidence="16">
    <location>
        <begin position="745"/>
        <end position="942"/>
    </location>
</feature>
<dbReference type="Gene3D" id="2.40.50.100">
    <property type="match status" value="1"/>
</dbReference>
<dbReference type="SUPFAM" id="SSF51246">
    <property type="entry name" value="Rudiment single hybrid motif"/>
    <property type="match status" value="1"/>
</dbReference>
<dbReference type="SMART" id="SM00878">
    <property type="entry name" value="Biotin_carb_C"/>
    <property type="match status" value="1"/>
</dbReference>
<feature type="domain" description="Biotin carboxylation" evidence="17">
    <location>
        <begin position="626"/>
        <end position="1069"/>
    </location>
</feature>
<dbReference type="CDD" id="cd06850">
    <property type="entry name" value="biotinyl_domain"/>
    <property type="match status" value="1"/>
</dbReference>
<evidence type="ECO:0000256" key="4">
    <source>
        <dbReference type="ARBA" id="ARBA00022801"/>
    </source>
</evidence>
<dbReference type="InterPro" id="IPR050856">
    <property type="entry name" value="Biotin_carboxylase_complex"/>
</dbReference>
<evidence type="ECO:0000256" key="8">
    <source>
        <dbReference type="ARBA" id="ARBA00052931"/>
    </source>
</evidence>
<dbReference type="SUPFAM" id="SSF75304">
    <property type="entry name" value="Amidase signature (AS) enzymes"/>
    <property type="match status" value="1"/>
</dbReference>
<keyword evidence="5 14" id="KW-0067">ATP-binding</keyword>
<dbReference type="SMART" id="SM00796">
    <property type="entry name" value="AHS1"/>
    <property type="match status" value="1"/>
</dbReference>
<evidence type="ECO:0000259" key="17">
    <source>
        <dbReference type="PROSITE" id="PS50979"/>
    </source>
</evidence>
<dbReference type="NCBIfam" id="TIGR02712">
    <property type="entry name" value="urea_carbox"/>
    <property type="match status" value="1"/>
</dbReference>
<dbReference type="InterPro" id="IPR011761">
    <property type="entry name" value="ATP-grasp"/>
</dbReference>
<dbReference type="Pfam" id="PF02682">
    <property type="entry name" value="CT_C_D"/>
    <property type="match status" value="1"/>
</dbReference>
<dbReference type="InterPro" id="IPR003778">
    <property type="entry name" value="CT_A_B"/>
</dbReference>
<keyword evidence="3 14" id="KW-0547">Nucleotide-binding</keyword>
<dbReference type="Gene3D" id="3.30.470.20">
    <property type="entry name" value="ATP-grasp fold, B domain"/>
    <property type="match status" value="1"/>
</dbReference>
<dbReference type="InterPro" id="IPR001882">
    <property type="entry name" value="Biotin_BS"/>
</dbReference>
<comment type="catalytic activity">
    <reaction evidence="8">
        <text>urea-1-carboxylate + H2O + 3 H(+) = 2 NH4(+) + 2 CO2</text>
        <dbReference type="Rhea" id="RHEA:19029"/>
        <dbReference type="ChEBI" id="CHEBI:15377"/>
        <dbReference type="ChEBI" id="CHEBI:15378"/>
        <dbReference type="ChEBI" id="CHEBI:15832"/>
        <dbReference type="ChEBI" id="CHEBI:16526"/>
        <dbReference type="ChEBI" id="CHEBI:28938"/>
        <dbReference type="EC" id="3.5.1.54"/>
    </reaction>
</comment>
<reference evidence="18" key="1">
    <citation type="journal article" date="2022" name="DNA Res.">
        <title>Genome analysis of five recently described species of the CUG-Ser clade uncovers Candida theae as a new hybrid lineage with pathogenic potential in the Candida parapsilosis species complex.</title>
        <authorList>
            <person name="Mixao V."/>
            <person name="Del Olmo V."/>
            <person name="Hegedusova E."/>
            <person name="Saus E."/>
            <person name="Pryszcz L."/>
            <person name="Cillingova A."/>
            <person name="Nosek J."/>
            <person name="Gabaldon T."/>
        </authorList>
    </citation>
    <scope>NUCLEOTIDE SEQUENCE</scope>
    <source>
        <strain evidence="18">CBS 10844</strain>
    </source>
</reference>
<comment type="cofactor">
    <cofactor evidence="1">
        <name>biotin</name>
        <dbReference type="ChEBI" id="CHEBI:57586"/>
    </cofactor>
</comment>
<proteinExistence type="predicted"/>
<evidence type="ECO:0000259" key="15">
    <source>
        <dbReference type="PROSITE" id="PS50968"/>
    </source>
</evidence>
<dbReference type="Pfam" id="PF02786">
    <property type="entry name" value="CPSase_L_D2"/>
    <property type="match status" value="1"/>
</dbReference>
<dbReference type="GeneID" id="73378467"/>
<dbReference type="Gene3D" id="3.90.1300.10">
    <property type="entry name" value="Amidase signature (AS) domain"/>
    <property type="match status" value="1"/>
</dbReference>
<dbReference type="InterPro" id="IPR014084">
    <property type="entry name" value="Urea_COase"/>
</dbReference>
<dbReference type="PROSITE" id="PS50975">
    <property type="entry name" value="ATP_GRASP"/>
    <property type="match status" value="1"/>
</dbReference>
<evidence type="ECO:0000313" key="19">
    <source>
        <dbReference type="Proteomes" id="UP001202479"/>
    </source>
</evidence>
<sequence length="1835" mass="203491">MTTIGWTVEDWKKWHFTSTPKGSLQLLKQVLASQRTAPEDPAWISLASEENLLHQWNFLQSKSHKNSLPLYGVPIAVKDNIDAKGFETTAACSSYAYTPEKDATTVRLLRDAGAIILGKTNLDQFATGLVGTRSPYGITPNTFNKEFVSGGSSAGSASVVSRGIVPIALGTDTAGSGRVPAALNNIIGLKPTKGVFSCSGVVPACKSLDCVSIFALNLQDAQLVFSIMAKEDGENDEYSRAMPVNPILKFSRKPKIAVPTNLVWYGEQENPILYNNAVNIFEKEVKVELVSLDIGPLLELAKCLYEGPWVTERFITVRDFLASNPPIKDLDPTVLQIIKSGENYTAATAFEFEYKRQAILQKVRRMLKDIDAIIVPTAPLNPTIDQVVKEPIKINSFQGTYTNFVNLADLSALSIPAGFRKDGQPFGITLLSNKFNDYALLDLASRYMRPYAKTVPHFYGALKDKLINSTIHDELYDSIPPILEEEQVKLAVVGAHLQGFQLHWQLEKVNARFIQSTTTSKTYKLYALPKTGPVSKPGLRRVNQGGANIAVEVYSIPKENFGTFINFVPEPLGIGSAELISGEWVKSFICEERGYTASGTVDITEFGGWKNYQDYLESESEKFKKPFKSVLIANRGEIAVRLIKTLKKLGIKSIAIYSDPDKYAKHTLMADVAFPLHGTTAAETYIDIDKVIAVAKESEAEAILPGYGFLSENADFSDRCLQEGIVFVGPSGDTIRKLGLKHSAREIAKNAGVPLVPGSGLVMDAKEAKEIASKLEYPIMVKSTAGGGGIGLQKVDSQEDIERVFETVKHQGQSYFGDSGVFLERFVENARHVEVQMLGDGKGNAITIGERDCSLQRRNQKIIEETPAPDLSESTRQKMKRAAERLASLMNYKGAGTVEYIYDAKRDEFYFLEVNARLQVEHPITELVSNIDLVEWMLLIAADTPPDFDETKIELKGASMEARLYAENPVKDFMPSPGQLTEVTFPKWARVDTWVEKGTVVSAEYDPTLAKIIVYGKDRNDALKKLRQALDETVVHGCITNVDYLRSIANSKMFEEAKVTTKVLDSFEYKPHAIEILSPGAYTTVQDFPGRRGYWNIGVPPSGCIDQYSFRIANRIVGNDSASPGLEITLNGPKILFHQNRVVAVAGGRCPVQVNGREVSQWEPIEIKRGETLTIGKLTTGCRAYLAVRGGIDVVEYLGSRSTFALGNLGGYNGRVLKLGDVLFLGQPDVSSSTLPIPISAPIKVSKSIIPNYDHKVWQIGVTCGPHGSPDFFKDESVAEFFSSTWKVHYNSNRFGVRLIGPKPKWARADGGEAGLHPSNTHDYVYSMGAINFTGDEPVILACDGPSLGGFVCEAVVTESELWKVGQVKPGDLIKFIPVSYEAARKMKRQQDQVIQNLEGDLSSSSSSSLEKYCLTKPEDPILYQFQVSENAPKVTYRQAGDRYILVEYGNNNLDLNKSYRIHKLVEAVKAFEPKGIYELSPGVRSVLVEFTEDITQREALDTLIAYEKEIIFVNKWQVKSRVIKLPMAFEDQKTLNAVKRYQETIRSDAPWLPNNVDFIASINGVTRNDVKEMLYTARFLVLGLGDVFLGAPCAVPLDPRHRFLGTKYNPSRTFTPNGTVGIGGNYMCIYTMESPGGYQLVGRTIPIWDKLTIGEHSNDVNKPWLLQPFDQIEFYPVTEEEVDKYSEQMDAGKFKVEIINTVFDHGAYLQWVQENSESIEEFQNAQGGDKLKEFNRLIQVSNKELEKNGTKIQEEKKYSENAEMVYSEYSGRFWKNIVNVGDIVEKGQPLVVVEAMKTEMVINATASGKVIEICHKNGDMVDAGDLVVVLEVEN</sequence>
<dbReference type="Pfam" id="PF02626">
    <property type="entry name" value="CT_A_B"/>
    <property type="match status" value="1"/>
</dbReference>
<dbReference type="EC" id="6.3.4.6" evidence="12"/>
<dbReference type="SUPFAM" id="SSF50891">
    <property type="entry name" value="Cyclophilin-like"/>
    <property type="match status" value="2"/>
</dbReference>
<dbReference type="PROSITE" id="PS00867">
    <property type="entry name" value="CPSASE_2"/>
    <property type="match status" value="1"/>
</dbReference>
<dbReference type="RefSeq" id="XP_049182114.1">
    <property type="nucleotide sequence ID" value="XM_049326802.1"/>
</dbReference>
<dbReference type="GO" id="GO:0044281">
    <property type="term" value="P:small molecule metabolic process"/>
    <property type="evidence" value="ECO:0007669"/>
    <property type="project" value="UniProtKB-ARBA"/>
</dbReference>
<dbReference type="NCBIfam" id="TIGR02713">
    <property type="entry name" value="allophanate_hyd"/>
    <property type="match status" value="1"/>
</dbReference>
<dbReference type="Pfam" id="PF21986">
    <property type="entry name" value="AH_C"/>
    <property type="match status" value="1"/>
</dbReference>
<dbReference type="Pfam" id="PF00364">
    <property type="entry name" value="Biotin_lipoyl"/>
    <property type="match status" value="1"/>
</dbReference>
<keyword evidence="6" id="KW-0092">Biotin</keyword>
<dbReference type="EMBL" id="JAHUZD010000024">
    <property type="protein sequence ID" value="KAI3406369.1"/>
    <property type="molecule type" value="Genomic_DNA"/>
</dbReference>
<dbReference type="PROSITE" id="PS00866">
    <property type="entry name" value="CPSASE_1"/>
    <property type="match status" value="1"/>
</dbReference>
<dbReference type="InterPro" id="IPR053844">
    <property type="entry name" value="AH_C"/>
</dbReference>